<evidence type="ECO:0000259" key="2">
    <source>
        <dbReference type="PROSITE" id="PS51140"/>
    </source>
</evidence>
<sequence length="430" mass="48183">MFLNEVGKQMTAPPEQPSQSRHKRRGKKKKSSTDNSNVLETPPPPQFQRPMPLPPHLHRPSRQLEFNQAMEDFSNMFPRLDREVIESVLRSNNGAVDVTIDQLLVLDEDTDSLEPSSSLGSSFSSQGFPPSPFSMDHPPPFGEDKPPPYSPPSPNSPFSKYNLKPNNETTAAASAATPSETERPQPMPKDIQDPFSLSAYPPPLPARKKVYKPALLGPLPDDFLRLPSAVPQRSNHAPQEMVTNDLQERLNENKRQQNAVRKNDKQSQQRLEDERIALLLQNEVFLEELRRNPDFISSLDRDYLNAVQEQQGGEETNSTERAAGNSTEPQGAVGGTPVASGSVENIDVRNKLPHMGKTTKTKLSTIAKKFNKKKRKTSKLNLPEPQPTPHNIRPPEVANMRRLDDRVKRQAEENQYASLHPISPPLPQGR</sequence>
<dbReference type="CDD" id="cd14366">
    <property type="entry name" value="CUE_CUED1"/>
    <property type="match status" value="1"/>
</dbReference>
<feature type="compositionally biased region" description="Basic residues" evidence="1">
    <location>
        <begin position="20"/>
        <end position="30"/>
    </location>
</feature>
<organism evidence="3 4">
    <name type="scientific">Holothuria leucospilota</name>
    <name type="common">Black long sea cucumber</name>
    <name type="synonym">Mertensiothuria leucospilota</name>
    <dbReference type="NCBI Taxonomy" id="206669"/>
    <lineage>
        <taxon>Eukaryota</taxon>
        <taxon>Metazoa</taxon>
        <taxon>Echinodermata</taxon>
        <taxon>Eleutherozoa</taxon>
        <taxon>Echinozoa</taxon>
        <taxon>Holothuroidea</taxon>
        <taxon>Aspidochirotacea</taxon>
        <taxon>Aspidochirotida</taxon>
        <taxon>Holothuriidae</taxon>
        <taxon>Holothuria</taxon>
    </lineage>
</organism>
<dbReference type="EMBL" id="JAIZAY010000004">
    <property type="protein sequence ID" value="KAJ8043805.1"/>
    <property type="molecule type" value="Genomic_DNA"/>
</dbReference>
<keyword evidence="4" id="KW-1185">Reference proteome</keyword>
<evidence type="ECO:0000256" key="1">
    <source>
        <dbReference type="SAM" id="MobiDB-lite"/>
    </source>
</evidence>
<feature type="region of interest" description="Disordered" evidence="1">
    <location>
        <begin position="309"/>
        <end position="430"/>
    </location>
</feature>
<comment type="caution">
    <text evidence="3">The sequence shown here is derived from an EMBL/GenBank/DDBJ whole genome shotgun (WGS) entry which is preliminary data.</text>
</comment>
<dbReference type="PROSITE" id="PS51140">
    <property type="entry name" value="CUE"/>
    <property type="match status" value="1"/>
</dbReference>
<dbReference type="InterPro" id="IPR003892">
    <property type="entry name" value="CUE"/>
</dbReference>
<dbReference type="InterPro" id="IPR009060">
    <property type="entry name" value="UBA-like_sf"/>
</dbReference>
<dbReference type="InterPro" id="IPR040192">
    <property type="entry name" value="CUEDC1"/>
</dbReference>
<feature type="region of interest" description="Disordered" evidence="1">
    <location>
        <begin position="1"/>
        <end position="70"/>
    </location>
</feature>
<dbReference type="PANTHER" id="PTHR13467">
    <property type="entry name" value="CUE DOMAIN CONTAINING PROTEIN 1"/>
    <property type="match status" value="1"/>
</dbReference>
<dbReference type="GO" id="GO:0043130">
    <property type="term" value="F:ubiquitin binding"/>
    <property type="evidence" value="ECO:0007669"/>
    <property type="project" value="InterPro"/>
</dbReference>
<feature type="compositionally biased region" description="Basic residues" evidence="1">
    <location>
        <begin position="351"/>
        <end position="360"/>
    </location>
</feature>
<feature type="compositionally biased region" description="Pro residues" evidence="1">
    <location>
        <begin position="41"/>
        <end position="55"/>
    </location>
</feature>
<dbReference type="Proteomes" id="UP001152320">
    <property type="component" value="Chromosome 4"/>
</dbReference>
<evidence type="ECO:0000313" key="3">
    <source>
        <dbReference type="EMBL" id="KAJ8043805.1"/>
    </source>
</evidence>
<dbReference type="AlphaFoldDB" id="A0A9Q1CFP6"/>
<feature type="compositionally biased region" description="Low complexity" evidence="1">
    <location>
        <begin position="156"/>
        <end position="179"/>
    </location>
</feature>
<accession>A0A9Q1CFP6</accession>
<evidence type="ECO:0000313" key="4">
    <source>
        <dbReference type="Proteomes" id="UP001152320"/>
    </source>
</evidence>
<feature type="region of interest" description="Disordered" evidence="1">
    <location>
        <begin position="111"/>
        <end position="193"/>
    </location>
</feature>
<feature type="compositionally biased region" description="Polar residues" evidence="1">
    <location>
        <begin position="309"/>
        <end position="329"/>
    </location>
</feature>
<gene>
    <name evidence="3" type="ORF">HOLleu_11072</name>
</gene>
<feature type="compositionally biased region" description="Basic and acidic residues" evidence="1">
    <location>
        <begin position="399"/>
        <end position="412"/>
    </location>
</feature>
<feature type="domain" description="CUE" evidence="2">
    <location>
        <begin position="65"/>
        <end position="108"/>
    </location>
</feature>
<reference evidence="3" key="1">
    <citation type="submission" date="2021-10" db="EMBL/GenBank/DDBJ databases">
        <title>Tropical sea cucumber genome reveals ecological adaptation and Cuvierian tubules defense mechanism.</title>
        <authorList>
            <person name="Chen T."/>
        </authorList>
    </citation>
    <scope>NUCLEOTIDE SEQUENCE</scope>
    <source>
        <strain evidence="3">Nanhai2018</strain>
        <tissue evidence="3">Muscle</tissue>
    </source>
</reference>
<dbReference type="SUPFAM" id="SSF46934">
    <property type="entry name" value="UBA-like"/>
    <property type="match status" value="1"/>
</dbReference>
<feature type="compositionally biased region" description="Basic residues" evidence="1">
    <location>
        <begin position="369"/>
        <end position="378"/>
    </location>
</feature>
<dbReference type="SMART" id="SM00546">
    <property type="entry name" value="CUE"/>
    <property type="match status" value="1"/>
</dbReference>
<name>A0A9Q1CFP6_HOLLE</name>
<proteinExistence type="predicted"/>
<feature type="compositionally biased region" description="Low complexity" evidence="1">
    <location>
        <begin position="113"/>
        <end position="128"/>
    </location>
</feature>
<feature type="compositionally biased region" description="Pro residues" evidence="1">
    <location>
        <begin position="129"/>
        <end position="155"/>
    </location>
</feature>
<protein>
    <submittedName>
        <fullName evidence="3">CUE domain-containing protein 1</fullName>
    </submittedName>
</protein>
<dbReference type="PANTHER" id="PTHR13467:SF3">
    <property type="entry name" value="CUE DOMAIN-CONTAINING PROTEIN 1"/>
    <property type="match status" value="1"/>
</dbReference>
<dbReference type="OrthoDB" id="5794653at2759"/>
<dbReference type="InterPro" id="IPR040195">
    <property type="entry name" value="CUE_CUED1"/>
</dbReference>
<dbReference type="Gene3D" id="1.10.8.10">
    <property type="entry name" value="DNA helicase RuvA subunit, C-terminal domain"/>
    <property type="match status" value="1"/>
</dbReference>
<dbReference type="Pfam" id="PF02845">
    <property type="entry name" value="CUE"/>
    <property type="match status" value="1"/>
</dbReference>